<organism evidence="1 2">
    <name type="scientific">Sedimentitalea todarodis</name>
    <dbReference type="NCBI Taxonomy" id="1631240"/>
    <lineage>
        <taxon>Bacteria</taxon>
        <taxon>Pseudomonadati</taxon>
        <taxon>Pseudomonadota</taxon>
        <taxon>Alphaproteobacteria</taxon>
        <taxon>Rhodobacterales</taxon>
        <taxon>Paracoccaceae</taxon>
        <taxon>Sedimentitalea</taxon>
    </lineage>
</organism>
<sequence>MITVTPVTPEGILEIQLSGTLTADDYADTLTPAMDEAAADQGRLRLLLRMGPDFEGFTAKAAWADAKLGMRHWSGFERIAVVTDADWIENMVQVMGFAMPGAVETFDLDELDDARRWLTESLGSLHMTDLGNNILQVQLLGKLDAAAYANADDKLDAYVRDHGRFKLLLDLREFDGWHGLAALGDHLKLVRDHRHIPTKVAILGDEGWQKLAQKLMRHFISAETRYFDEKDAGAANAWLA</sequence>
<protein>
    <submittedName>
        <fullName evidence="1">STAS/SEC14 domain-containing protein</fullName>
    </submittedName>
</protein>
<comment type="caution">
    <text evidence="1">The sequence shown here is derived from an EMBL/GenBank/DDBJ whole genome shotgun (WGS) entry which is preliminary data.</text>
</comment>
<accession>A0ABU3VFE3</accession>
<dbReference type="Pfam" id="PF11964">
    <property type="entry name" value="SpoIIAA-like"/>
    <property type="match status" value="2"/>
</dbReference>
<dbReference type="InterPro" id="IPR038396">
    <property type="entry name" value="SpoIIAA-like_sf"/>
</dbReference>
<dbReference type="Gene3D" id="3.40.50.10600">
    <property type="entry name" value="SpoIIaa-like domains"/>
    <property type="match status" value="2"/>
</dbReference>
<dbReference type="InterPro" id="IPR021866">
    <property type="entry name" value="SpoIIAA-like"/>
</dbReference>
<evidence type="ECO:0000313" key="1">
    <source>
        <dbReference type="EMBL" id="MDU9004896.1"/>
    </source>
</evidence>
<gene>
    <name evidence="1" type="ORF">QO231_13660</name>
</gene>
<keyword evidence="2" id="KW-1185">Reference proteome</keyword>
<reference evidence="2" key="1">
    <citation type="submission" date="2023-05" db="EMBL/GenBank/DDBJ databases">
        <title>Sedimentitalea sp. nov. JM2-8.</title>
        <authorList>
            <person name="Huang J."/>
        </authorList>
    </citation>
    <scope>NUCLEOTIDE SEQUENCE [LARGE SCALE GENOMIC DNA]</scope>
    <source>
        <strain evidence="2">KHS03</strain>
    </source>
</reference>
<name>A0ABU3VFE3_9RHOB</name>
<dbReference type="Proteomes" id="UP001255416">
    <property type="component" value="Unassembled WGS sequence"/>
</dbReference>
<evidence type="ECO:0000313" key="2">
    <source>
        <dbReference type="Proteomes" id="UP001255416"/>
    </source>
</evidence>
<dbReference type="SUPFAM" id="SSF52091">
    <property type="entry name" value="SpoIIaa-like"/>
    <property type="match status" value="2"/>
</dbReference>
<dbReference type="EMBL" id="JASMWN010000010">
    <property type="protein sequence ID" value="MDU9004896.1"/>
    <property type="molecule type" value="Genomic_DNA"/>
</dbReference>
<dbReference type="RefSeq" id="WP_316777268.1">
    <property type="nucleotide sequence ID" value="NZ_JASMWN010000010.1"/>
</dbReference>
<dbReference type="InterPro" id="IPR036513">
    <property type="entry name" value="STAS_dom_sf"/>
</dbReference>
<proteinExistence type="predicted"/>